<comment type="function">
    <text evidence="15 16">Catalyzes the condensation of ATP and 5-phosphoribose 1-diphosphate to form N'-(5'-phosphoribosyl)-ATP (PR-ATP). Has a crucial role in the pathway because the rate of histidine biosynthesis seems to be controlled primarily by regulation of HisG enzymatic activity.</text>
</comment>
<gene>
    <name evidence="16" type="primary">hisG</name>
    <name evidence="18" type="ORF">DFP82_11182</name>
</gene>
<evidence type="ECO:0000256" key="12">
    <source>
        <dbReference type="ARBA" id="ARBA00022741"/>
    </source>
</evidence>
<dbReference type="Proteomes" id="UP000247746">
    <property type="component" value="Unassembled WGS sequence"/>
</dbReference>
<keyword evidence="19" id="KW-1185">Reference proteome</keyword>
<dbReference type="EMBL" id="QJSU01000011">
    <property type="protein sequence ID" value="PYE36733.1"/>
    <property type="molecule type" value="Genomic_DNA"/>
</dbReference>
<dbReference type="InterPro" id="IPR001348">
    <property type="entry name" value="ATP_PRibTrfase_HisG"/>
</dbReference>
<dbReference type="HAMAP" id="MF_01018">
    <property type="entry name" value="HisG_Short"/>
    <property type="match status" value="1"/>
</dbReference>
<evidence type="ECO:0000256" key="5">
    <source>
        <dbReference type="ARBA" id="ARBA00011496"/>
    </source>
</evidence>
<keyword evidence="12 16" id="KW-0547">Nucleotide-binding</keyword>
<dbReference type="CDD" id="cd13595">
    <property type="entry name" value="PBP2_HisGs"/>
    <property type="match status" value="1"/>
</dbReference>
<dbReference type="FunFam" id="3.40.190.10:FF:000011">
    <property type="entry name" value="ATP phosphoribosyltransferase"/>
    <property type="match status" value="1"/>
</dbReference>
<dbReference type="InterPro" id="IPR018198">
    <property type="entry name" value="ATP_PRibTrfase_CS"/>
</dbReference>
<dbReference type="AlphaFoldDB" id="A0A2V4U978"/>
<evidence type="ECO:0000313" key="19">
    <source>
        <dbReference type="Proteomes" id="UP000247746"/>
    </source>
</evidence>
<evidence type="ECO:0000256" key="3">
    <source>
        <dbReference type="ARBA" id="ARBA00004667"/>
    </source>
</evidence>
<evidence type="ECO:0000256" key="9">
    <source>
        <dbReference type="ARBA" id="ARBA00022605"/>
    </source>
</evidence>
<dbReference type="GO" id="GO:0000105">
    <property type="term" value="P:L-histidine biosynthetic process"/>
    <property type="evidence" value="ECO:0007669"/>
    <property type="project" value="UniProtKB-UniRule"/>
</dbReference>
<dbReference type="Pfam" id="PF01634">
    <property type="entry name" value="HisG"/>
    <property type="match status" value="1"/>
</dbReference>
<protein>
    <recommendedName>
        <fullName evidence="7 16">ATP phosphoribosyltransferase</fullName>
        <shortName evidence="16">ATP-PRT</shortName>
        <shortName evidence="16">ATP-PRTase</shortName>
        <ecNumber evidence="6 16">2.4.2.17</ecNumber>
    </recommendedName>
</protein>
<comment type="subunit">
    <text evidence="5 16">Heteromultimer composed of HisG and HisZ subunits.</text>
</comment>
<evidence type="ECO:0000256" key="10">
    <source>
        <dbReference type="ARBA" id="ARBA00022676"/>
    </source>
</evidence>
<dbReference type="PANTHER" id="PTHR21403:SF8">
    <property type="entry name" value="ATP PHOSPHORIBOSYLTRANSFERASE"/>
    <property type="match status" value="1"/>
</dbReference>
<dbReference type="Gene3D" id="3.40.190.10">
    <property type="entry name" value="Periplasmic binding protein-like II"/>
    <property type="match status" value="2"/>
</dbReference>
<evidence type="ECO:0000256" key="13">
    <source>
        <dbReference type="ARBA" id="ARBA00022840"/>
    </source>
</evidence>
<keyword evidence="11 16" id="KW-0808">Transferase</keyword>
<proteinExistence type="inferred from homology"/>
<accession>A0A2V4U978</accession>
<evidence type="ECO:0000256" key="15">
    <source>
        <dbReference type="ARBA" id="ARBA00024861"/>
    </source>
</evidence>
<keyword evidence="9 16" id="KW-0028">Amino-acid biosynthesis</keyword>
<evidence type="ECO:0000256" key="11">
    <source>
        <dbReference type="ARBA" id="ARBA00022679"/>
    </source>
</evidence>
<reference evidence="18 19" key="1">
    <citation type="submission" date="2018-06" db="EMBL/GenBank/DDBJ databases">
        <title>Genomic Encyclopedia of Type Strains, Phase III (KMG-III): the genomes of soil and plant-associated and newly described type strains.</title>
        <authorList>
            <person name="Whitman W."/>
        </authorList>
    </citation>
    <scope>NUCLEOTIDE SEQUENCE [LARGE SCALE GENOMIC DNA]</scope>
    <source>
        <strain evidence="18 19">CECT 5889</strain>
    </source>
</reference>
<dbReference type="PANTHER" id="PTHR21403">
    <property type="entry name" value="ATP PHOSPHORIBOSYLTRANSFERASE ATP-PRTASE"/>
    <property type="match status" value="1"/>
</dbReference>
<keyword evidence="8 16" id="KW-0963">Cytoplasm</keyword>
<comment type="similarity">
    <text evidence="4 16">Belongs to the ATP phosphoribosyltransferase family. Short subfamily.</text>
</comment>
<comment type="domain">
    <text evidence="16">Lacks the C-terminal regulatory region which is replaced by HisZ.</text>
</comment>
<dbReference type="InterPro" id="IPR024893">
    <property type="entry name" value="ATP_PRibTrfase_HisG_short"/>
</dbReference>
<keyword evidence="13 16" id="KW-0067">ATP-binding</keyword>
<dbReference type="FunFam" id="3.40.190.10:FF:000008">
    <property type="entry name" value="ATP phosphoribosyltransferase"/>
    <property type="match status" value="1"/>
</dbReference>
<evidence type="ECO:0000313" key="18">
    <source>
        <dbReference type="EMBL" id="PYE36733.1"/>
    </source>
</evidence>
<comment type="subcellular location">
    <subcellularLocation>
        <location evidence="2 16">Cytoplasm</location>
    </subcellularLocation>
</comment>
<dbReference type="GO" id="GO:0005737">
    <property type="term" value="C:cytoplasm"/>
    <property type="evidence" value="ECO:0007669"/>
    <property type="project" value="UniProtKB-SubCell"/>
</dbReference>
<dbReference type="GO" id="GO:0003879">
    <property type="term" value="F:ATP phosphoribosyltransferase activity"/>
    <property type="evidence" value="ECO:0007669"/>
    <property type="project" value="UniProtKB-UniRule"/>
</dbReference>
<evidence type="ECO:0000256" key="1">
    <source>
        <dbReference type="ARBA" id="ARBA00000915"/>
    </source>
</evidence>
<dbReference type="EC" id="2.4.2.17" evidence="6 16"/>
<keyword evidence="10 16" id="KW-0328">Glycosyltransferase</keyword>
<comment type="catalytic activity">
    <reaction evidence="1 16">
        <text>1-(5-phospho-beta-D-ribosyl)-ATP + diphosphate = 5-phospho-alpha-D-ribose 1-diphosphate + ATP</text>
        <dbReference type="Rhea" id="RHEA:18473"/>
        <dbReference type="ChEBI" id="CHEBI:30616"/>
        <dbReference type="ChEBI" id="CHEBI:33019"/>
        <dbReference type="ChEBI" id="CHEBI:58017"/>
        <dbReference type="ChEBI" id="CHEBI:73183"/>
        <dbReference type="EC" id="2.4.2.17"/>
    </reaction>
</comment>
<evidence type="ECO:0000256" key="2">
    <source>
        <dbReference type="ARBA" id="ARBA00004496"/>
    </source>
</evidence>
<dbReference type="RefSeq" id="WP_110924200.1">
    <property type="nucleotide sequence ID" value="NZ_QJSU01000011.1"/>
</dbReference>
<dbReference type="NCBIfam" id="TIGR00070">
    <property type="entry name" value="hisG"/>
    <property type="match status" value="1"/>
</dbReference>
<dbReference type="InterPro" id="IPR013820">
    <property type="entry name" value="ATP_PRibTrfase_cat"/>
</dbReference>
<evidence type="ECO:0000256" key="14">
    <source>
        <dbReference type="ARBA" id="ARBA00023102"/>
    </source>
</evidence>
<dbReference type="UniPathway" id="UPA00031">
    <property type="reaction ID" value="UER00006"/>
</dbReference>
<organism evidence="18 19">
    <name type="scientific">Psychrobacter fozii</name>
    <dbReference type="NCBI Taxonomy" id="198480"/>
    <lineage>
        <taxon>Bacteria</taxon>
        <taxon>Pseudomonadati</taxon>
        <taxon>Pseudomonadota</taxon>
        <taxon>Gammaproteobacteria</taxon>
        <taxon>Moraxellales</taxon>
        <taxon>Moraxellaceae</taxon>
        <taxon>Psychrobacter</taxon>
    </lineage>
</organism>
<comment type="caution">
    <text evidence="18">The sequence shown here is derived from an EMBL/GenBank/DDBJ whole genome shotgun (WGS) entry which is preliminary data.</text>
</comment>
<feature type="domain" description="ATP phosphoribosyltransferase catalytic" evidence="17">
    <location>
        <begin position="73"/>
        <end position="223"/>
    </location>
</feature>
<evidence type="ECO:0000256" key="6">
    <source>
        <dbReference type="ARBA" id="ARBA00011946"/>
    </source>
</evidence>
<name>A0A2V4U978_9GAMM</name>
<dbReference type="GO" id="GO:0005524">
    <property type="term" value="F:ATP binding"/>
    <property type="evidence" value="ECO:0007669"/>
    <property type="project" value="UniProtKB-KW"/>
</dbReference>
<evidence type="ECO:0000256" key="4">
    <source>
        <dbReference type="ARBA" id="ARBA00009489"/>
    </source>
</evidence>
<evidence type="ECO:0000259" key="17">
    <source>
        <dbReference type="Pfam" id="PF01634"/>
    </source>
</evidence>
<sequence>MTEATKALPTSGVLNEVNDEFSGLTLALSKGRILEETMPLLRAAGVELLEDPEASRKLIFPTSNPNVRVLILRASDVPTYVEHGAADFGVAGKDVLLEHGANHVYELLDLQIAQCKLMTAGVKGAPLPNRRLRIATKYVNVARAYFASQGKQVDVIKLYGSMELAPLVGLGDLIVDVVDTGNTLRANGLEARDHICDVSSRLIVNQVSYKRKFALLEPILDSFKNSIASAS</sequence>
<dbReference type="OrthoDB" id="9801867at2"/>
<evidence type="ECO:0000256" key="8">
    <source>
        <dbReference type="ARBA" id="ARBA00022490"/>
    </source>
</evidence>
<dbReference type="PROSITE" id="PS01316">
    <property type="entry name" value="ATP_P_PHORIBOSYLTR"/>
    <property type="match status" value="1"/>
</dbReference>
<comment type="pathway">
    <text evidence="3 16">Amino-acid biosynthesis; L-histidine biosynthesis; L-histidine from 5-phospho-alpha-D-ribose 1-diphosphate: step 1/9.</text>
</comment>
<dbReference type="SUPFAM" id="SSF53850">
    <property type="entry name" value="Periplasmic binding protein-like II"/>
    <property type="match status" value="1"/>
</dbReference>
<evidence type="ECO:0000256" key="16">
    <source>
        <dbReference type="HAMAP-Rule" id="MF_01018"/>
    </source>
</evidence>
<keyword evidence="14 16" id="KW-0368">Histidine biosynthesis</keyword>
<evidence type="ECO:0000256" key="7">
    <source>
        <dbReference type="ARBA" id="ARBA00020998"/>
    </source>
</evidence>